<dbReference type="AlphaFoldDB" id="A0A6N8IEL9"/>
<sequence length="164" mass="17512">MTFSYRALMGFLMSFFLAITMSAFSPVVSGAPFEPMGFAVGVAVGTILGTVILAAFPLIPLSMKYALRCGAPEGSAGWFLLKDVLLCTVLVFVISFVLTWMVTGMDALFVNRLLAPMPLMWVICYVVAVQVEPLCMAIAGKILRVPLPGAPEAAVQDATGREQA</sequence>
<dbReference type="RefSeq" id="WP_157005158.1">
    <property type="nucleotide sequence ID" value="NZ_DBEZYS010000021.1"/>
</dbReference>
<proteinExistence type="predicted"/>
<dbReference type="EMBL" id="WPOC01000003">
    <property type="protein sequence ID" value="MVN14354.1"/>
    <property type="molecule type" value="Genomic_DNA"/>
</dbReference>
<accession>A0A6N8IEL9</accession>
<protein>
    <submittedName>
        <fullName evidence="1">Uncharacterized protein</fullName>
    </submittedName>
</protein>
<organism evidence="1 2">
    <name type="scientific">Gordonibacter urolithinfaciens</name>
    <dbReference type="NCBI Taxonomy" id="1335613"/>
    <lineage>
        <taxon>Bacteria</taxon>
        <taxon>Bacillati</taxon>
        <taxon>Actinomycetota</taxon>
        <taxon>Coriobacteriia</taxon>
        <taxon>Eggerthellales</taxon>
        <taxon>Eggerthellaceae</taxon>
        <taxon>Gordonibacter</taxon>
    </lineage>
</organism>
<evidence type="ECO:0000313" key="2">
    <source>
        <dbReference type="Proteomes" id="UP000468327"/>
    </source>
</evidence>
<comment type="caution">
    <text evidence="1">The sequence shown here is derived from an EMBL/GenBank/DDBJ whole genome shotgun (WGS) entry which is preliminary data.</text>
</comment>
<dbReference type="Proteomes" id="UP000468327">
    <property type="component" value="Unassembled WGS sequence"/>
</dbReference>
<keyword evidence="2" id="KW-1185">Reference proteome</keyword>
<reference evidence="1 2" key="1">
    <citation type="submission" date="2019-11" db="EMBL/GenBank/DDBJ databases">
        <title>Whole genome shotgun sequencing (WGS) data from Adlercreutzia equolifaciens ResAG-91, Eggerthella lenta MRI-F36, MRI-F37, MRI-F40, ResAG-49, ResAG-88, ResAG-121, ResAG-145, and Gordonibacter sp. ResAG-5, ResAG-26, ResAG-43, ResAG-50, ResAG-59.</title>
        <authorList>
            <person name="Stoll D.A."/>
            <person name="Danylec N."/>
            <person name="Franz C.M.A.P."/>
            <person name="Huch M."/>
        </authorList>
    </citation>
    <scope>NUCLEOTIDE SEQUENCE [LARGE SCALE GENOMIC DNA]</scope>
    <source>
        <strain evidence="1 2">ResAG-59</strain>
    </source>
</reference>
<gene>
    <name evidence="1" type="ORF">GO738_03130</name>
</gene>
<name>A0A6N8IEL9_9ACTN</name>
<evidence type="ECO:0000313" key="1">
    <source>
        <dbReference type="EMBL" id="MVN14354.1"/>
    </source>
</evidence>